<gene>
    <name evidence="5" type="ORF">WHR41_05052</name>
</gene>
<dbReference type="Gene3D" id="3.60.15.10">
    <property type="entry name" value="Ribonuclease Z/Hydroxyacylglutathione hydrolase-like"/>
    <property type="match status" value="1"/>
</dbReference>
<keyword evidence="4" id="KW-0862">Zinc</keyword>
<name>A0AB34KRD8_9PEZI</name>
<dbReference type="CDD" id="cd07730">
    <property type="entry name" value="metallo-hydrolase-like_MBL-fold"/>
    <property type="match status" value="1"/>
</dbReference>
<evidence type="ECO:0000256" key="1">
    <source>
        <dbReference type="ARBA" id="ARBA00007749"/>
    </source>
</evidence>
<proteinExistence type="inferred from homology"/>
<comment type="similarity">
    <text evidence="1">Belongs to the metallo-beta-lactamase superfamily.</text>
</comment>
<dbReference type="InterPro" id="IPR051013">
    <property type="entry name" value="MBL_superfamily_lactonases"/>
</dbReference>
<keyword evidence="6" id="KW-1185">Reference proteome</keyword>
<dbReference type="Proteomes" id="UP000803884">
    <property type="component" value="Unassembled WGS sequence"/>
</dbReference>
<dbReference type="GO" id="GO:0046872">
    <property type="term" value="F:metal ion binding"/>
    <property type="evidence" value="ECO:0007669"/>
    <property type="project" value="UniProtKB-KW"/>
</dbReference>
<evidence type="ECO:0000256" key="4">
    <source>
        <dbReference type="ARBA" id="ARBA00022833"/>
    </source>
</evidence>
<dbReference type="RefSeq" id="XP_069228949.1">
    <property type="nucleotide sequence ID" value="XM_069373657.1"/>
</dbReference>
<keyword evidence="3" id="KW-0378">Hydrolase</keyword>
<dbReference type="EMBL" id="JAAQHG020000017">
    <property type="protein sequence ID" value="KAL1585843.1"/>
    <property type="molecule type" value="Genomic_DNA"/>
</dbReference>
<protein>
    <recommendedName>
        <fullName evidence="7">Metallo-beta-lactamase domain-containing protein</fullName>
    </recommendedName>
</protein>
<evidence type="ECO:0000256" key="3">
    <source>
        <dbReference type="ARBA" id="ARBA00022801"/>
    </source>
</evidence>
<organism evidence="5 6">
    <name type="scientific">Cladosporium halotolerans</name>
    <dbReference type="NCBI Taxonomy" id="1052096"/>
    <lineage>
        <taxon>Eukaryota</taxon>
        <taxon>Fungi</taxon>
        <taxon>Dikarya</taxon>
        <taxon>Ascomycota</taxon>
        <taxon>Pezizomycotina</taxon>
        <taxon>Dothideomycetes</taxon>
        <taxon>Dothideomycetidae</taxon>
        <taxon>Cladosporiales</taxon>
        <taxon>Cladosporiaceae</taxon>
        <taxon>Cladosporium</taxon>
    </lineage>
</organism>
<dbReference type="GeneID" id="96006495"/>
<evidence type="ECO:0008006" key="7">
    <source>
        <dbReference type="Google" id="ProtNLM"/>
    </source>
</evidence>
<dbReference type="SUPFAM" id="SSF56281">
    <property type="entry name" value="Metallo-hydrolase/oxidoreductase"/>
    <property type="match status" value="1"/>
</dbReference>
<reference evidence="5 6" key="1">
    <citation type="journal article" date="2020" name="Microbiol. Resour. Announc.">
        <title>Draft Genome Sequence of a Cladosporium Species Isolated from the Mesophotic Ascidian Didemnum maculosum.</title>
        <authorList>
            <person name="Gioti A."/>
            <person name="Siaperas R."/>
            <person name="Nikolaivits E."/>
            <person name="Le Goff G."/>
            <person name="Ouazzani J."/>
            <person name="Kotoulas G."/>
            <person name="Topakas E."/>
        </authorList>
    </citation>
    <scope>NUCLEOTIDE SEQUENCE [LARGE SCALE GENOMIC DNA]</scope>
    <source>
        <strain evidence="5 6">TM138-S3</strain>
    </source>
</reference>
<sequence length="369" mass="40355">MASAQPPPALNIPDSDSTVEVSIIDTTAHVTLPAAHFMQPPMPGHETLSACCYSFLIKHRNPSAQSKYDNLVFDLGVRKDWAENAPSSVREQLKAPHVSVEVDKDVSTILQENGQALEKIGGIIWSHWHFDHTGDTSAFPPSTDLIVGPGFKSSFVPSYPTVADSPVDERLWAGRDLVEISFADPQSKNLQLGGFRAHDFYGDGSFYLLDTPGHAVGHLCALARTTANPPTFMFLGGDIAHHGGEFRPTPYLPLPASISPNPLQAPFAKPTSACPGEIFQAIHPNKSATEPFYKPEGAVHASAEEAKHSIDKMTEFDAHDGIFPVIAHDESLYDIVDLYPKKANDWKAKGWQEEGRWRFLKSFHVGAAK</sequence>
<comment type="caution">
    <text evidence="5">The sequence shown here is derived from an EMBL/GenBank/DDBJ whole genome shotgun (WGS) entry which is preliminary data.</text>
</comment>
<dbReference type="PANTHER" id="PTHR42978">
    <property type="entry name" value="QUORUM-QUENCHING LACTONASE YTNP-RELATED-RELATED"/>
    <property type="match status" value="1"/>
</dbReference>
<dbReference type="AlphaFoldDB" id="A0AB34KRD8"/>
<evidence type="ECO:0000313" key="5">
    <source>
        <dbReference type="EMBL" id="KAL1585843.1"/>
    </source>
</evidence>
<dbReference type="GO" id="GO:0016787">
    <property type="term" value="F:hydrolase activity"/>
    <property type="evidence" value="ECO:0007669"/>
    <property type="project" value="UniProtKB-KW"/>
</dbReference>
<accession>A0AB34KRD8</accession>
<dbReference type="InterPro" id="IPR036866">
    <property type="entry name" value="RibonucZ/Hydroxyglut_hydro"/>
</dbReference>
<keyword evidence="2" id="KW-0479">Metal-binding</keyword>
<evidence type="ECO:0000256" key="2">
    <source>
        <dbReference type="ARBA" id="ARBA00022723"/>
    </source>
</evidence>
<evidence type="ECO:0000313" key="6">
    <source>
        <dbReference type="Proteomes" id="UP000803884"/>
    </source>
</evidence>
<dbReference type="PANTHER" id="PTHR42978:SF5">
    <property type="entry name" value="METALLO-BETA-LACTAMASE DOMAIN-CONTAINING PROTEIN"/>
    <property type="match status" value="1"/>
</dbReference>